<evidence type="ECO:0000256" key="5">
    <source>
        <dbReference type="SAM" id="MobiDB-lite"/>
    </source>
</evidence>
<dbReference type="Pfam" id="PF00628">
    <property type="entry name" value="PHD"/>
    <property type="match status" value="1"/>
</dbReference>
<dbReference type="InterPro" id="IPR048325">
    <property type="entry name" value="ZSWIM3_N"/>
</dbReference>
<dbReference type="PROSITE" id="PS50966">
    <property type="entry name" value="ZF_SWIM"/>
    <property type="match status" value="1"/>
</dbReference>
<dbReference type="InterPro" id="IPR019787">
    <property type="entry name" value="Znf_PHD-finger"/>
</dbReference>
<dbReference type="PANTHER" id="PTHR31569:SF4">
    <property type="entry name" value="SWIM-TYPE DOMAIN-CONTAINING PROTEIN"/>
    <property type="match status" value="1"/>
</dbReference>
<dbReference type="CDD" id="cd15489">
    <property type="entry name" value="PHD_SF"/>
    <property type="match status" value="1"/>
</dbReference>
<protein>
    <submittedName>
        <fullName evidence="8">Zinc finger swim domain-containing protein 1</fullName>
    </submittedName>
</protein>
<feature type="compositionally biased region" description="Acidic residues" evidence="5">
    <location>
        <begin position="728"/>
        <end position="745"/>
    </location>
</feature>
<dbReference type="AlphaFoldDB" id="A0AAV3Z6E7"/>
<sequence>MEEASTHFAVGQEFSSFQSLENAIDAYSKSAAVQLYKRSSRTIKNALQRCPKKVINEALRYSEIDYACVHGGRSYKSTSKGHRPNQSKRRICRTVSDFKSRTNTVLMEMEKPYGKPYGEFTVQFGTVPSKAAFNERGIELNRTFLMGCTFSLKLRASPDGKKLKITHFDSEHHGHNMSEASFSHLPSNRKLSTNEKDDVRQLLKLNANKKLVQQHVKATTGKNVRLKDLHNLARSSPASNAQDIITILKKSEGAVIEVMENQGILEGVFYQRKGWQTLYRMYPELIFIDATYKLNNVNMPLYVLLGLDGNGDTFFICLWFVKNESKPIMKAMLEFFQKHNPSAPATFMADKDWLERGVIRELFPEAHLLICLFHTLRTFRREVTETSMACTSGQRKLYLQVLQSLAYAKNQEEYDELLTRLESIENQKLIRYFMRNWHEIRQEWVLGLTNEAQHLGNHTNNRLEAINQKLKQVMKRNAGLGEFASGLMLCLDSLEQEREARAAMVFEKVNVYQYTGCGSLEEYLKRLTPFAFQKVRSQFEESRSLTVSGEDEEQEHITFGDYTASSRDCNCGFFRTIELTCKHIFAVRTHHLMDLFVDGLCSQHWSKDFYRGQLYSRSSSEISLQVTEAPPRTAIPSEGERYRMAFQVAKQLASTASQLPLREFHKAITVLQDISSFWEQGREFMLLLMDDNPTHTTSDHTPVALPLSTVEEPEAPDSPHVEAPEASDSSDIEAPEASDSSDIEAPEATGSFDIEAPEATGSFDIEAPWIPDSSAIETPTTSQMELNNNKLPKRAPKRGWPKGAEVTVIGLPKRKKGQGSLKPYKDLSSVERGLMILHWIVADADPSELQDLSKIPSSESDLSMQVLDQDVDISEARQHFSVEAWAKVLDLVERKEKSHEWVCSVCRESLSLHTQAISCDRCLSWHHIKCATAKGSVPKGKWFCRSCKA</sequence>
<evidence type="ECO:0000256" key="1">
    <source>
        <dbReference type="ARBA" id="ARBA00022723"/>
    </source>
</evidence>
<gene>
    <name evidence="8" type="ORF">PoB_001654300</name>
</gene>
<evidence type="ECO:0000259" key="7">
    <source>
        <dbReference type="PROSITE" id="PS50966"/>
    </source>
</evidence>
<evidence type="ECO:0000313" key="9">
    <source>
        <dbReference type="Proteomes" id="UP000735302"/>
    </source>
</evidence>
<organism evidence="8 9">
    <name type="scientific">Plakobranchus ocellatus</name>
    <dbReference type="NCBI Taxonomy" id="259542"/>
    <lineage>
        <taxon>Eukaryota</taxon>
        <taxon>Metazoa</taxon>
        <taxon>Spiralia</taxon>
        <taxon>Lophotrochozoa</taxon>
        <taxon>Mollusca</taxon>
        <taxon>Gastropoda</taxon>
        <taxon>Heterobranchia</taxon>
        <taxon>Euthyneura</taxon>
        <taxon>Panpulmonata</taxon>
        <taxon>Sacoglossa</taxon>
        <taxon>Placobranchoidea</taxon>
        <taxon>Plakobranchidae</taxon>
        <taxon>Plakobranchus</taxon>
    </lineage>
</organism>
<comment type="caution">
    <text evidence="8">The sequence shown here is derived from an EMBL/GenBank/DDBJ whole genome shotgun (WGS) entry which is preliminary data.</text>
</comment>
<dbReference type="EMBL" id="BLXT01001982">
    <property type="protein sequence ID" value="GFN90037.1"/>
    <property type="molecule type" value="Genomic_DNA"/>
</dbReference>
<dbReference type="InterPro" id="IPR013083">
    <property type="entry name" value="Znf_RING/FYVE/PHD"/>
</dbReference>
<dbReference type="PROSITE" id="PS01359">
    <property type="entry name" value="ZF_PHD_1"/>
    <property type="match status" value="1"/>
</dbReference>
<evidence type="ECO:0000256" key="4">
    <source>
        <dbReference type="PROSITE-ProRule" id="PRU00325"/>
    </source>
</evidence>
<dbReference type="GO" id="GO:0008270">
    <property type="term" value="F:zinc ion binding"/>
    <property type="evidence" value="ECO:0007669"/>
    <property type="project" value="UniProtKB-KW"/>
</dbReference>
<dbReference type="PANTHER" id="PTHR31569">
    <property type="entry name" value="SWIM-TYPE DOMAIN-CONTAINING PROTEIN"/>
    <property type="match status" value="1"/>
</dbReference>
<feature type="region of interest" description="Disordered" evidence="5">
    <location>
        <begin position="710"/>
        <end position="745"/>
    </location>
</feature>
<feature type="region of interest" description="Disordered" evidence="5">
    <location>
        <begin position="779"/>
        <end position="800"/>
    </location>
</feature>
<dbReference type="PROSITE" id="PS50016">
    <property type="entry name" value="ZF_PHD_2"/>
    <property type="match status" value="1"/>
</dbReference>
<feature type="domain" description="PHD-type" evidence="6">
    <location>
        <begin position="900"/>
        <end position="949"/>
    </location>
</feature>
<dbReference type="Proteomes" id="UP000735302">
    <property type="component" value="Unassembled WGS sequence"/>
</dbReference>
<feature type="domain" description="SWIM-type" evidence="7">
    <location>
        <begin position="545"/>
        <end position="592"/>
    </location>
</feature>
<evidence type="ECO:0000259" key="6">
    <source>
        <dbReference type="PROSITE" id="PS50016"/>
    </source>
</evidence>
<feature type="compositionally biased region" description="Basic residues" evidence="5">
    <location>
        <begin position="791"/>
        <end position="800"/>
    </location>
</feature>
<keyword evidence="1" id="KW-0479">Metal-binding</keyword>
<dbReference type="Pfam" id="PF21599">
    <property type="entry name" value="ZSWIM3_N"/>
    <property type="match status" value="1"/>
</dbReference>
<name>A0AAV3Z6E7_9GAST</name>
<dbReference type="Gene3D" id="3.30.40.10">
    <property type="entry name" value="Zinc/RING finger domain, C3HC4 (zinc finger)"/>
    <property type="match status" value="1"/>
</dbReference>
<dbReference type="InterPro" id="IPR011011">
    <property type="entry name" value="Znf_FYVE_PHD"/>
</dbReference>
<dbReference type="InterPro" id="IPR007527">
    <property type="entry name" value="Znf_SWIM"/>
</dbReference>
<dbReference type="InterPro" id="IPR001965">
    <property type="entry name" value="Znf_PHD"/>
</dbReference>
<evidence type="ECO:0000256" key="2">
    <source>
        <dbReference type="ARBA" id="ARBA00022771"/>
    </source>
</evidence>
<proteinExistence type="predicted"/>
<feature type="compositionally biased region" description="Polar residues" evidence="5">
    <location>
        <begin position="779"/>
        <end position="790"/>
    </location>
</feature>
<keyword evidence="9" id="KW-1185">Reference proteome</keyword>
<dbReference type="Pfam" id="PF21056">
    <property type="entry name" value="ZSWIM1-3_RNaseH-like"/>
    <property type="match status" value="1"/>
</dbReference>
<dbReference type="InterPro" id="IPR019786">
    <property type="entry name" value="Zinc_finger_PHD-type_CS"/>
</dbReference>
<keyword evidence="3" id="KW-0862">Zinc</keyword>
<accession>A0AAV3Z6E7</accession>
<evidence type="ECO:0000313" key="8">
    <source>
        <dbReference type="EMBL" id="GFN90037.1"/>
    </source>
</evidence>
<dbReference type="InterPro" id="IPR052579">
    <property type="entry name" value="Zinc_finger_SWIM"/>
</dbReference>
<dbReference type="SMART" id="SM00249">
    <property type="entry name" value="PHD"/>
    <property type="match status" value="1"/>
</dbReference>
<dbReference type="InterPro" id="IPR048324">
    <property type="entry name" value="ZSWIM1-3_RNaseH-like"/>
</dbReference>
<dbReference type="SUPFAM" id="SSF57903">
    <property type="entry name" value="FYVE/PHD zinc finger"/>
    <property type="match status" value="1"/>
</dbReference>
<evidence type="ECO:0000256" key="3">
    <source>
        <dbReference type="ARBA" id="ARBA00022833"/>
    </source>
</evidence>
<keyword evidence="2 4" id="KW-0863">Zinc-finger</keyword>
<reference evidence="8 9" key="1">
    <citation type="journal article" date="2021" name="Elife">
        <title>Chloroplast acquisition without the gene transfer in kleptoplastic sea slugs, Plakobranchus ocellatus.</title>
        <authorList>
            <person name="Maeda T."/>
            <person name="Takahashi S."/>
            <person name="Yoshida T."/>
            <person name="Shimamura S."/>
            <person name="Takaki Y."/>
            <person name="Nagai Y."/>
            <person name="Toyoda A."/>
            <person name="Suzuki Y."/>
            <person name="Arimoto A."/>
            <person name="Ishii H."/>
            <person name="Satoh N."/>
            <person name="Nishiyama T."/>
            <person name="Hasebe M."/>
            <person name="Maruyama T."/>
            <person name="Minagawa J."/>
            <person name="Obokata J."/>
            <person name="Shigenobu S."/>
        </authorList>
    </citation>
    <scope>NUCLEOTIDE SEQUENCE [LARGE SCALE GENOMIC DNA]</scope>
</reference>